<evidence type="ECO:0000313" key="2">
    <source>
        <dbReference type="EMBL" id="PTM44161.1"/>
    </source>
</evidence>
<dbReference type="Pfam" id="PF12915">
    <property type="entry name" value="DUF3833"/>
    <property type="match status" value="1"/>
</dbReference>
<keyword evidence="1" id="KW-0732">Signal</keyword>
<comment type="caution">
    <text evidence="2">The sequence shown here is derived from an EMBL/GenBank/DDBJ whole genome shotgun (WGS) entry which is preliminary data.</text>
</comment>
<evidence type="ECO:0000256" key="1">
    <source>
        <dbReference type="SAM" id="SignalP"/>
    </source>
</evidence>
<proteinExistence type="predicted"/>
<dbReference type="EMBL" id="PZZN01000004">
    <property type="protein sequence ID" value="PTM44161.1"/>
    <property type="molecule type" value="Genomic_DNA"/>
</dbReference>
<dbReference type="AlphaFoldDB" id="A0A2T4YLM8"/>
<accession>A0A2T4YLM8</accession>
<name>A0A2T4YLM8_9SPHN</name>
<evidence type="ECO:0000313" key="3">
    <source>
        <dbReference type="Proteomes" id="UP000240996"/>
    </source>
</evidence>
<reference evidence="2 3" key="1">
    <citation type="submission" date="2018-04" db="EMBL/GenBank/DDBJ databases">
        <title>Genomic Encyclopedia of Type Strains, Phase III (KMG-III): the genomes of soil and plant-associated and newly described type strains.</title>
        <authorList>
            <person name="Whitman W."/>
        </authorList>
    </citation>
    <scope>NUCLEOTIDE SEQUENCE [LARGE SCALE GENOMIC DNA]</scope>
    <source>
        <strain evidence="2 3">NW12</strain>
    </source>
</reference>
<sequence length="178" mass="19164">MKQRMIPVPRLTSFVAVPLALLPCACAGGPSTASIAAQPAFVAERFFAGRLDGTGVLKIAFRAPVRTHVASVGRVAPDGTLILDQHIEQQGKPPRDRQWRIVPLGHGRYTGTLTDASGPVTGEAVGNRLHLAFRMRGGMMVDQWLTLSPDARVAQNRLIVRKLGMTVATLGETIRILP</sequence>
<dbReference type="RefSeq" id="WP_167396804.1">
    <property type="nucleotide sequence ID" value="NZ_PZZN01000004.1"/>
</dbReference>
<dbReference type="InterPro" id="IPR024409">
    <property type="entry name" value="DUF3833"/>
</dbReference>
<gene>
    <name evidence="2" type="ORF">C8J24_3435</name>
</gene>
<dbReference type="Proteomes" id="UP000240996">
    <property type="component" value="Unassembled WGS sequence"/>
</dbReference>
<feature type="signal peptide" evidence="1">
    <location>
        <begin position="1"/>
        <end position="27"/>
    </location>
</feature>
<feature type="chain" id="PRO_5015457504" evidence="1">
    <location>
        <begin position="28"/>
        <end position="178"/>
    </location>
</feature>
<organism evidence="2 3">
    <name type="scientific">Sphingomonas aerolata</name>
    <dbReference type="NCBI Taxonomy" id="185951"/>
    <lineage>
        <taxon>Bacteria</taxon>
        <taxon>Pseudomonadati</taxon>
        <taxon>Pseudomonadota</taxon>
        <taxon>Alphaproteobacteria</taxon>
        <taxon>Sphingomonadales</taxon>
        <taxon>Sphingomonadaceae</taxon>
        <taxon>Sphingomonas</taxon>
    </lineage>
</organism>
<protein>
    <submittedName>
        <fullName evidence="2">Uncharacterized protein DUF3833</fullName>
    </submittedName>
</protein>
<keyword evidence="3" id="KW-1185">Reference proteome</keyword>